<evidence type="ECO:0000313" key="4">
    <source>
        <dbReference type="Proteomes" id="UP001388673"/>
    </source>
</evidence>
<sequence>MSSQMDSPPLDPLTFSSFPLNLTLSLPNPPSLHPVLQLTVHQPLPTHEECAQRLPLVYLTLRLPDQVFVDPDELSGRWGDLERAMQDRLKRYRGGLGSMDERGYGQRRGQEDYSDDEGKEVGKILWWDVDPPKVDVERPSFVSDPDLDEEEGHVQVPLHTLSLILRPSIDRSIDRTLCSEGTKAMLTGVENAWSWGVDVPLHARYLAPSEDGTRSVVIPAVSASRGGSIHSAWICGDPDILASPDIWQTLADTHPDPVTIPLPTGRHSHQLFVERITPSVIWLGCFYLIYKILRVRNRAGRQRVERERISLMDDAEGLDGDEKVNVKAAAGL</sequence>
<reference evidence="3 4" key="1">
    <citation type="journal article" date="2024" name="bioRxiv">
        <title>Comparative genomics of Cryptococcus and Kwoniella reveals pathogenesis evolution and contrasting karyotype dynamics via intercentromeric recombination or chromosome fusion.</title>
        <authorList>
            <person name="Coelho M.A."/>
            <person name="David-Palma M."/>
            <person name="Shea T."/>
            <person name="Bowers K."/>
            <person name="McGinley-Smith S."/>
            <person name="Mohammad A.W."/>
            <person name="Gnirke A."/>
            <person name="Yurkov A.M."/>
            <person name="Nowrousian M."/>
            <person name="Sun S."/>
            <person name="Cuomo C.A."/>
            <person name="Heitman J."/>
        </authorList>
    </citation>
    <scope>NUCLEOTIDE SEQUENCE [LARGE SCALE GENOMIC DNA]</scope>
    <source>
        <strain evidence="3 4">CBS 13917</strain>
    </source>
</reference>
<protein>
    <recommendedName>
        <fullName evidence="5">Protein PBN1</fullName>
    </recommendedName>
</protein>
<organism evidence="3 4">
    <name type="scientific">Kwoniella newhampshirensis</name>
    <dbReference type="NCBI Taxonomy" id="1651941"/>
    <lineage>
        <taxon>Eukaryota</taxon>
        <taxon>Fungi</taxon>
        <taxon>Dikarya</taxon>
        <taxon>Basidiomycota</taxon>
        <taxon>Agaricomycotina</taxon>
        <taxon>Tremellomycetes</taxon>
        <taxon>Tremellales</taxon>
        <taxon>Cryptococcaceae</taxon>
        <taxon>Kwoniella</taxon>
    </lineage>
</organism>
<feature type="region of interest" description="Disordered" evidence="1">
    <location>
        <begin position="95"/>
        <end position="116"/>
    </location>
</feature>
<keyword evidence="2" id="KW-0472">Membrane</keyword>
<dbReference type="KEGG" id="kne:92181392"/>
<dbReference type="AlphaFoldDB" id="A0AAW0YMQ9"/>
<keyword evidence="2" id="KW-1133">Transmembrane helix</keyword>
<name>A0AAW0YMQ9_9TREE</name>
<gene>
    <name evidence="3" type="ORF">IAR55_004134</name>
</gene>
<accession>A0AAW0YMQ9</accession>
<dbReference type="Proteomes" id="UP001388673">
    <property type="component" value="Unassembled WGS sequence"/>
</dbReference>
<evidence type="ECO:0008006" key="5">
    <source>
        <dbReference type="Google" id="ProtNLM"/>
    </source>
</evidence>
<evidence type="ECO:0000256" key="2">
    <source>
        <dbReference type="SAM" id="Phobius"/>
    </source>
</evidence>
<evidence type="ECO:0000256" key="1">
    <source>
        <dbReference type="SAM" id="MobiDB-lite"/>
    </source>
</evidence>
<comment type="caution">
    <text evidence="3">The sequence shown here is derived from an EMBL/GenBank/DDBJ whole genome shotgun (WGS) entry which is preliminary data.</text>
</comment>
<evidence type="ECO:0000313" key="3">
    <source>
        <dbReference type="EMBL" id="KAK8853428.1"/>
    </source>
</evidence>
<dbReference type="RefSeq" id="XP_066802614.1">
    <property type="nucleotide sequence ID" value="XM_066947235.1"/>
</dbReference>
<dbReference type="GeneID" id="92181392"/>
<dbReference type="EMBL" id="JBCAWK010000007">
    <property type="protein sequence ID" value="KAK8853428.1"/>
    <property type="molecule type" value="Genomic_DNA"/>
</dbReference>
<feature type="transmembrane region" description="Helical" evidence="2">
    <location>
        <begin position="276"/>
        <end position="293"/>
    </location>
</feature>
<proteinExistence type="predicted"/>
<keyword evidence="2" id="KW-0812">Transmembrane</keyword>
<feature type="compositionally biased region" description="Basic and acidic residues" evidence="1">
    <location>
        <begin position="99"/>
        <end position="111"/>
    </location>
</feature>
<keyword evidence="4" id="KW-1185">Reference proteome</keyword>